<dbReference type="EMBL" id="DS811584">
    <property type="protein sequence ID" value="EEC11169.1"/>
    <property type="molecule type" value="Genomic_DNA"/>
</dbReference>
<evidence type="ECO:0000256" key="1">
    <source>
        <dbReference type="SAM" id="MobiDB-lite"/>
    </source>
</evidence>
<organism>
    <name type="scientific">Ixodes scapularis</name>
    <name type="common">Black-legged tick</name>
    <name type="synonym">Deer tick</name>
    <dbReference type="NCBI Taxonomy" id="6945"/>
    <lineage>
        <taxon>Eukaryota</taxon>
        <taxon>Metazoa</taxon>
        <taxon>Ecdysozoa</taxon>
        <taxon>Arthropoda</taxon>
        <taxon>Chelicerata</taxon>
        <taxon>Arachnida</taxon>
        <taxon>Acari</taxon>
        <taxon>Parasitiformes</taxon>
        <taxon>Ixodida</taxon>
        <taxon>Ixodoidea</taxon>
        <taxon>Ixodidae</taxon>
        <taxon>Ixodinae</taxon>
        <taxon>Ixodes</taxon>
    </lineage>
</organism>
<accession>B7PX47</accession>
<keyword evidence="4" id="KW-1185">Reference proteome</keyword>
<reference evidence="2 4" key="1">
    <citation type="submission" date="2008-03" db="EMBL/GenBank/DDBJ databases">
        <title>Annotation of Ixodes scapularis.</title>
        <authorList>
            <consortium name="Ixodes scapularis Genome Project Consortium"/>
            <person name="Caler E."/>
            <person name="Hannick L.I."/>
            <person name="Bidwell S."/>
            <person name="Joardar V."/>
            <person name="Thiagarajan M."/>
            <person name="Amedeo P."/>
            <person name="Galinsky K.J."/>
            <person name="Schobel S."/>
            <person name="Inman J."/>
            <person name="Hostetler J."/>
            <person name="Miller J."/>
            <person name="Hammond M."/>
            <person name="Megy K."/>
            <person name="Lawson D."/>
            <person name="Kodira C."/>
            <person name="Sutton G."/>
            <person name="Meyer J."/>
            <person name="Hill C.A."/>
            <person name="Birren B."/>
            <person name="Nene V."/>
            <person name="Collins F."/>
            <person name="Alarcon-Chaidez F."/>
            <person name="Wikel S."/>
            <person name="Strausberg R."/>
        </authorList>
    </citation>
    <scope>NUCLEOTIDE SEQUENCE [LARGE SCALE GENOMIC DNA]</scope>
    <source>
        <strain evidence="4">Wikel</strain>
        <strain evidence="2">Wikel colony</strain>
    </source>
</reference>
<sequence length="107" mass="11916">MNWKPDGTTAAAMSYKHPVHFQVATAVVCALLLGPPLWFAPDPSPRINVLSKSPNFFITFDSLRQNQLLPHRKSGNRDWHANNAYSEHPFKSSHYRPSALGTAPPPP</sequence>
<dbReference type="VEuPathDB" id="VectorBase:ISCW019758"/>
<dbReference type="VEuPathDB" id="VectorBase:ISCI019758"/>
<dbReference type="Proteomes" id="UP000001555">
    <property type="component" value="Unassembled WGS sequence"/>
</dbReference>
<proteinExistence type="predicted"/>
<gene>
    <name evidence="2" type="ORF">IscW_ISCW019758</name>
</gene>
<dbReference type="InParanoid" id="B7PX47"/>
<feature type="region of interest" description="Disordered" evidence="1">
    <location>
        <begin position="69"/>
        <end position="107"/>
    </location>
</feature>
<dbReference type="HOGENOM" id="CLU_2212824_0_0_1"/>
<evidence type="ECO:0000313" key="4">
    <source>
        <dbReference type="Proteomes" id="UP000001555"/>
    </source>
</evidence>
<dbReference type="AlphaFoldDB" id="B7PX47"/>
<protein>
    <submittedName>
        <fullName evidence="2 3">Uncharacterized protein</fullName>
    </submittedName>
</protein>
<name>B7PX47_IXOSC</name>
<dbReference type="PaxDb" id="6945-B7PX47"/>
<evidence type="ECO:0000313" key="2">
    <source>
        <dbReference type="EMBL" id="EEC11169.1"/>
    </source>
</evidence>
<dbReference type="EMBL" id="ABJB011071149">
    <property type="status" value="NOT_ANNOTATED_CDS"/>
    <property type="molecule type" value="Genomic_DNA"/>
</dbReference>
<evidence type="ECO:0000313" key="3">
    <source>
        <dbReference type="EnsemblMetazoa" id="ISCW019758-PA"/>
    </source>
</evidence>
<dbReference type="EnsemblMetazoa" id="ISCW019758-RA">
    <property type="protein sequence ID" value="ISCW019758-PA"/>
    <property type="gene ID" value="ISCW019758"/>
</dbReference>
<reference evidence="3" key="2">
    <citation type="submission" date="2020-05" db="UniProtKB">
        <authorList>
            <consortium name="EnsemblMetazoa"/>
        </authorList>
    </citation>
    <scope>IDENTIFICATION</scope>
    <source>
        <strain evidence="3">wikel</strain>
    </source>
</reference>